<dbReference type="EMBL" id="UOEB01000200">
    <property type="protein sequence ID" value="VAV85072.1"/>
    <property type="molecule type" value="Genomic_DNA"/>
</dbReference>
<reference evidence="3" key="1">
    <citation type="submission" date="2018-06" db="EMBL/GenBank/DDBJ databases">
        <authorList>
            <person name="Zhirakovskaya E."/>
        </authorList>
    </citation>
    <scope>NUCLEOTIDE SEQUENCE</scope>
</reference>
<dbReference type="AlphaFoldDB" id="A0A3B0QXQ4"/>
<feature type="domain" description="AB hydrolase-1" evidence="2">
    <location>
        <begin position="42"/>
        <end position="276"/>
    </location>
</feature>
<dbReference type="Pfam" id="PF00561">
    <property type="entry name" value="Abhydrolase_1"/>
    <property type="match status" value="1"/>
</dbReference>
<dbReference type="Gene3D" id="3.40.50.1820">
    <property type="entry name" value="alpha/beta hydrolase"/>
    <property type="match status" value="1"/>
</dbReference>
<evidence type="ECO:0000313" key="3">
    <source>
        <dbReference type="EMBL" id="VAV85072.1"/>
    </source>
</evidence>
<dbReference type="PRINTS" id="PR00111">
    <property type="entry name" value="ABHYDROLASE"/>
</dbReference>
<accession>A0A3B0QXQ4</accession>
<dbReference type="PRINTS" id="PR00412">
    <property type="entry name" value="EPOXHYDRLASE"/>
</dbReference>
<evidence type="ECO:0000256" key="1">
    <source>
        <dbReference type="ARBA" id="ARBA00022801"/>
    </source>
</evidence>
<dbReference type="InterPro" id="IPR029058">
    <property type="entry name" value="AB_hydrolase_fold"/>
</dbReference>
<keyword evidence="1" id="KW-0378">Hydrolase</keyword>
<dbReference type="SUPFAM" id="SSF53474">
    <property type="entry name" value="alpha/beta-Hydrolases"/>
    <property type="match status" value="1"/>
</dbReference>
<sequence length="298" mass="34436">MEILKTDLEAFKTLKDFQYQENFVAYNNLQMHYIDEGKGEIILALHGEPSWSYLYRKFIPALKNYRFIAPDMIGFGKSDKIVGIKNYSFEFHFKSLENLIQKLHLKDITLVVQDWGGLLGLSLLGAYPDLFKRVVILNTFLPKGNKLSLFFKMWQWYARFHPSLPVGKIIQMGTFKKLSKEIIHAYDLPFPSKKYKDGARAFPSLVPSNPNDEGVARMNKARKVLSEWQKPALVLFSDKDKMMSGLEKFFYKLIPTSGDQKRIIIKNAGHFLQEEKGEEIAQYIDQFMQDALGVNTVS</sequence>
<evidence type="ECO:0000259" key="2">
    <source>
        <dbReference type="Pfam" id="PF00561"/>
    </source>
</evidence>
<proteinExistence type="predicted"/>
<organism evidence="3">
    <name type="scientific">hydrothermal vent metagenome</name>
    <dbReference type="NCBI Taxonomy" id="652676"/>
    <lineage>
        <taxon>unclassified sequences</taxon>
        <taxon>metagenomes</taxon>
        <taxon>ecological metagenomes</taxon>
    </lineage>
</organism>
<gene>
    <name evidence="3" type="ORF">MNBD_BACTEROID02-791</name>
</gene>
<dbReference type="NCBIfam" id="NF002043">
    <property type="entry name" value="PRK00870.1"/>
    <property type="match status" value="1"/>
</dbReference>
<protein>
    <recommendedName>
        <fullName evidence="2">AB hydrolase-1 domain-containing protein</fullName>
    </recommendedName>
</protein>
<dbReference type="PANTHER" id="PTHR43329">
    <property type="entry name" value="EPOXIDE HYDROLASE"/>
    <property type="match status" value="1"/>
</dbReference>
<name>A0A3B0QXQ4_9ZZZZ</name>
<dbReference type="InterPro" id="IPR000639">
    <property type="entry name" value="Epox_hydrolase-like"/>
</dbReference>
<dbReference type="GO" id="GO:0016787">
    <property type="term" value="F:hydrolase activity"/>
    <property type="evidence" value="ECO:0007669"/>
    <property type="project" value="UniProtKB-KW"/>
</dbReference>
<dbReference type="InterPro" id="IPR000073">
    <property type="entry name" value="AB_hydrolase_1"/>
</dbReference>